<dbReference type="SUPFAM" id="SSF53335">
    <property type="entry name" value="S-adenosyl-L-methionine-dependent methyltransferases"/>
    <property type="match status" value="1"/>
</dbReference>
<keyword evidence="12" id="KW-0539">Nucleus</keyword>
<evidence type="ECO:0000256" key="9">
    <source>
        <dbReference type="ARBA" id="ARBA00022786"/>
    </source>
</evidence>
<dbReference type="EMBL" id="CAJVPY010012826">
    <property type="protein sequence ID" value="CAG8736761.1"/>
    <property type="molecule type" value="Genomic_DNA"/>
</dbReference>
<dbReference type="Gene3D" id="3.40.50.150">
    <property type="entry name" value="Vaccinia Virus protein VP39"/>
    <property type="match status" value="1"/>
</dbReference>
<feature type="compositionally biased region" description="Low complexity" evidence="16">
    <location>
        <begin position="566"/>
        <end position="585"/>
    </location>
</feature>
<evidence type="ECO:0000259" key="18">
    <source>
        <dbReference type="PROSITE" id="PS51686"/>
    </source>
</evidence>
<dbReference type="Gene3D" id="3.30.70.1170">
    <property type="entry name" value="Sun protein, domain 3"/>
    <property type="match status" value="1"/>
</dbReference>
<dbReference type="Gene3D" id="3.10.110.10">
    <property type="entry name" value="Ubiquitin Conjugating Enzyme"/>
    <property type="match status" value="1"/>
</dbReference>
<comment type="similarity">
    <text evidence="2 14">Belongs to the class I-like SAM-binding methyltransferase superfamily. RsmB/NOP family.</text>
</comment>
<proteinExistence type="inferred from homology"/>
<dbReference type="Proteomes" id="UP000789405">
    <property type="component" value="Unassembled WGS sequence"/>
</dbReference>
<evidence type="ECO:0000256" key="1">
    <source>
        <dbReference type="ARBA" id="ARBA00004604"/>
    </source>
</evidence>
<dbReference type="InterPro" id="IPR016135">
    <property type="entry name" value="UBQ-conjugating_enzyme/RWD"/>
</dbReference>
<dbReference type="InterPro" id="IPR023273">
    <property type="entry name" value="RCMT_NOP2"/>
</dbReference>
<evidence type="ECO:0000313" key="19">
    <source>
        <dbReference type="EMBL" id="CAG8736761.1"/>
    </source>
</evidence>
<dbReference type="PANTHER" id="PTHR22807:SF30">
    <property type="entry name" value="28S RRNA (CYTOSINE(4447)-C(5))-METHYLTRANSFERASE-RELATED"/>
    <property type="match status" value="1"/>
</dbReference>
<feature type="compositionally biased region" description="Basic and acidic residues" evidence="16">
    <location>
        <begin position="654"/>
        <end position="665"/>
    </location>
</feature>
<evidence type="ECO:0000256" key="6">
    <source>
        <dbReference type="ARBA" id="ARBA00022679"/>
    </source>
</evidence>
<feature type="region of interest" description="Disordered" evidence="16">
    <location>
        <begin position="566"/>
        <end position="587"/>
    </location>
</feature>
<dbReference type="FunFam" id="3.30.70.1170:FF:000001">
    <property type="entry name" value="Ribosomal RNA methyltransferase Nop2"/>
    <property type="match status" value="1"/>
</dbReference>
<dbReference type="GO" id="GO:0005524">
    <property type="term" value="F:ATP binding"/>
    <property type="evidence" value="ECO:0007669"/>
    <property type="project" value="UniProtKB-KW"/>
</dbReference>
<evidence type="ECO:0000256" key="11">
    <source>
        <dbReference type="ARBA" id="ARBA00022884"/>
    </source>
</evidence>
<dbReference type="GO" id="GO:0061631">
    <property type="term" value="F:ubiquitin conjugating enzyme activity"/>
    <property type="evidence" value="ECO:0007669"/>
    <property type="project" value="UniProtKB-EC"/>
</dbReference>
<dbReference type="Pfam" id="PF01189">
    <property type="entry name" value="Methyltr_RsmB-F"/>
    <property type="match status" value="1"/>
</dbReference>
<dbReference type="GO" id="GO:0009383">
    <property type="term" value="F:rRNA (cytosine-C5-)-methyltransferase activity"/>
    <property type="evidence" value="ECO:0007669"/>
    <property type="project" value="TreeGrafter"/>
</dbReference>
<evidence type="ECO:0000256" key="10">
    <source>
        <dbReference type="ARBA" id="ARBA00022840"/>
    </source>
</evidence>
<dbReference type="InterPro" id="IPR029063">
    <property type="entry name" value="SAM-dependent_MTases_sf"/>
</dbReference>
<evidence type="ECO:0000256" key="16">
    <source>
        <dbReference type="SAM" id="MobiDB-lite"/>
    </source>
</evidence>
<dbReference type="SMART" id="SM00212">
    <property type="entry name" value="UBCc"/>
    <property type="match status" value="1"/>
</dbReference>
<feature type="binding site" evidence="14">
    <location>
        <position position="230"/>
    </location>
    <ligand>
        <name>S-adenosyl-L-methionine</name>
        <dbReference type="ChEBI" id="CHEBI:59789"/>
    </ligand>
</feature>
<dbReference type="InterPro" id="IPR023267">
    <property type="entry name" value="RCMT"/>
</dbReference>
<accession>A0A9N9IJ01</accession>
<dbReference type="Pfam" id="PF00179">
    <property type="entry name" value="UQ_con"/>
    <property type="match status" value="1"/>
</dbReference>
<evidence type="ECO:0000256" key="5">
    <source>
        <dbReference type="ARBA" id="ARBA00022603"/>
    </source>
</evidence>
<feature type="binding site" evidence="14">
    <location>
        <position position="213"/>
    </location>
    <ligand>
        <name>S-adenosyl-L-methionine</name>
        <dbReference type="ChEBI" id="CHEBI:59789"/>
    </ligand>
</feature>
<dbReference type="PROSITE" id="PS51686">
    <property type="entry name" value="SAM_MT_RSMB_NOP"/>
    <property type="match status" value="1"/>
</dbReference>
<comment type="subcellular location">
    <subcellularLocation>
        <location evidence="1">Nucleus</location>
        <location evidence="1">Nucleolus</location>
    </subcellularLocation>
</comment>
<name>A0A9N9IJ01_9GLOM</name>
<keyword evidence="6 14" id="KW-0808">Transferase</keyword>
<feature type="active site" description="Glycyl thioester intermediate" evidence="15">
    <location>
        <position position="490"/>
    </location>
</feature>
<evidence type="ECO:0000256" key="12">
    <source>
        <dbReference type="ARBA" id="ARBA00023242"/>
    </source>
</evidence>
<evidence type="ECO:0000259" key="17">
    <source>
        <dbReference type="PROSITE" id="PS50127"/>
    </source>
</evidence>
<feature type="compositionally biased region" description="Low complexity" evidence="16">
    <location>
        <begin position="633"/>
        <end position="645"/>
    </location>
</feature>
<keyword evidence="10" id="KW-0067">ATP-binding</keyword>
<dbReference type="AlphaFoldDB" id="A0A9N9IJ01"/>
<feature type="binding site" evidence="14">
    <location>
        <position position="186"/>
    </location>
    <ligand>
        <name>S-adenosyl-L-methionine</name>
        <dbReference type="ChEBI" id="CHEBI:59789"/>
    </ligand>
</feature>
<dbReference type="EC" id="2.3.2.23" evidence="3"/>
<reference evidence="19" key="1">
    <citation type="submission" date="2021-06" db="EMBL/GenBank/DDBJ databases">
        <authorList>
            <person name="Kallberg Y."/>
            <person name="Tangrot J."/>
            <person name="Rosling A."/>
        </authorList>
    </citation>
    <scope>NUCLEOTIDE SEQUENCE</scope>
    <source>
        <strain evidence="19">MA453B</strain>
    </source>
</reference>
<dbReference type="PROSITE" id="PS01153">
    <property type="entry name" value="NOL1_NOP2_SUN"/>
    <property type="match status" value="1"/>
</dbReference>
<dbReference type="GO" id="GO:0005730">
    <property type="term" value="C:nucleolus"/>
    <property type="evidence" value="ECO:0007669"/>
    <property type="project" value="UniProtKB-SubCell"/>
</dbReference>
<feature type="binding site" evidence="14">
    <location>
        <begin position="162"/>
        <end position="168"/>
    </location>
    <ligand>
        <name>S-adenosyl-L-methionine</name>
        <dbReference type="ChEBI" id="CHEBI:59789"/>
    </ligand>
</feature>
<dbReference type="InterPro" id="IPR011023">
    <property type="entry name" value="Nop2p"/>
</dbReference>
<evidence type="ECO:0000256" key="3">
    <source>
        <dbReference type="ARBA" id="ARBA00012486"/>
    </source>
</evidence>
<dbReference type="InterPro" id="IPR000608">
    <property type="entry name" value="UBC"/>
</dbReference>
<sequence>MSTQDLQTVQQRIQETVEILNNFNKSGDKERGRSSYVEQLIKDMAIYYGYSEFLLEKLFDLFSVSEAVEFFEANEISRPVTIRTNTLRTRRRDLAQSLINKGTTLEPIGKWSKVGLTVYDSSVPIGATPEYLAGHYMLQSASSFLPVMALAPQENEKVLDMAAAPGGKTTYMAALMKNTGLIFANDANKERIKSLVSNIHRLGVKNAVVCNYDGREFPTVMGGFDRVLLDAPCSGTGVISKDPSVKINKTSKDFMLLSHLQKELILSAIDSVDAKSSTGGYIVYSTCSITVDENEEVVNYALKKRPNVKLVQTDLDFGQEGFTKYRGKIFHPSLKLTRRYYPHVHNMDGFFVSKFKKFSNNYARTNKDDVIENNDNFEDNSSQNDVHFNDEEDQKYIQATENISPSVIKRITKELDALRAHPPEGIRVVMNELNICDVHAWISGPESTPYEGGFFKVKVVFGTDFPTVPPKCNFITKIFHPNVSKIGEVCVDTLKRDWNKDYGIEHILLTIKCLLIVPNPESALNDDAGKLLLDSYEDYAKRAQMMTGIHAQYKPTVFSSNNSISITPTSTSTSSTPSVSTPSTSQKIITSQVKSPVIINTITPASAYTSMVTPLAVSKSNNESESASGLKKNSASAPPENSSPSVTPKKRAGDKKLDKKQVDKKRSLKRL</sequence>
<comment type="caution">
    <text evidence="19">The sequence shown here is derived from an EMBL/GenBank/DDBJ whole genome shotgun (WGS) entry which is preliminary data.</text>
</comment>
<dbReference type="SUPFAM" id="SSF54495">
    <property type="entry name" value="UBC-like"/>
    <property type="match status" value="1"/>
</dbReference>
<evidence type="ECO:0000313" key="20">
    <source>
        <dbReference type="Proteomes" id="UP000789405"/>
    </source>
</evidence>
<keyword evidence="20" id="KW-1185">Reference proteome</keyword>
<organism evidence="19 20">
    <name type="scientific">Dentiscutata erythropus</name>
    <dbReference type="NCBI Taxonomy" id="1348616"/>
    <lineage>
        <taxon>Eukaryota</taxon>
        <taxon>Fungi</taxon>
        <taxon>Fungi incertae sedis</taxon>
        <taxon>Mucoromycota</taxon>
        <taxon>Glomeromycotina</taxon>
        <taxon>Glomeromycetes</taxon>
        <taxon>Diversisporales</taxon>
        <taxon>Gigasporaceae</taxon>
        <taxon>Dentiscutata</taxon>
    </lineage>
</organism>
<dbReference type="PRINTS" id="PR02012">
    <property type="entry name" value="RCMTNOP2"/>
</dbReference>
<dbReference type="InterPro" id="IPR023313">
    <property type="entry name" value="UBQ-conjugating_AS"/>
</dbReference>
<gene>
    <name evidence="19" type="ORF">DERYTH_LOCUS15634</name>
</gene>
<feature type="domain" description="SAM-dependent MTase RsmB/NOP-type" evidence="18">
    <location>
        <begin position="70"/>
        <end position="358"/>
    </location>
</feature>
<dbReference type="PRINTS" id="PR02008">
    <property type="entry name" value="RCMTFAMILY"/>
</dbReference>
<keyword evidence="9" id="KW-0833">Ubl conjugation pathway</keyword>
<dbReference type="CDD" id="cd23804">
    <property type="entry name" value="UBCc_UBE2S"/>
    <property type="match status" value="1"/>
</dbReference>
<keyword evidence="5 14" id="KW-0489">Methyltransferase</keyword>
<dbReference type="PROSITE" id="PS00183">
    <property type="entry name" value="UBC_1"/>
    <property type="match status" value="1"/>
</dbReference>
<dbReference type="GO" id="GO:0070475">
    <property type="term" value="P:rRNA base methylation"/>
    <property type="evidence" value="ECO:0007669"/>
    <property type="project" value="TreeGrafter"/>
</dbReference>
<dbReference type="InterPro" id="IPR001678">
    <property type="entry name" value="MeTrfase_RsmB-F_NOP2_dom"/>
</dbReference>
<evidence type="ECO:0000256" key="2">
    <source>
        <dbReference type="ARBA" id="ARBA00007494"/>
    </source>
</evidence>
<keyword evidence="11 14" id="KW-0694">RNA-binding</keyword>
<dbReference type="InterPro" id="IPR049560">
    <property type="entry name" value="MeTrfase_RsmB-F_NOP2_cat"/>
</dbReference>
<dbReference type="GO" id="GO:0003723">
    <property type="term" value="F:RNA binding"/>
    <property type="evidence" value="ECO:0007669"/>
    <property type="project" value="UniProtKB-UniRule"/>
</dbReference>
<feature type="region of interest" description="Disordered" evidence="16">
    <location>
        <begin position="620"/>
        <end position="671"/>
    </location>
</feature>
<evidence type="ECO:0000256" key="14">
    <source>
        <dbReference type="PROSITE-ProRule" id="PRU01023"/>
    </source>
</evidence>
<evidence type="ECO:0000256" key="7">
    <source>
        <dbReference type="ARBA" id="ARBA00022691"/>
    </source>
</evidence>
<dbReference type="FunFam" id="3.10.110.10:FF:000031">
    <property type="entry name" value="Ubiquitin-conjugating enzyme E2 22"/>
    <property type="match status" value="1"/>
</dbReference>
<dbReference type="NCBIfam" id="TIGR00446">
    <property type="entry name" value="nop2p"/>
    <property type="match status" value="1"/>
</dbReference>
<dbReference type="InterPro" id="IPR018314">
    <property type="entry name" value="RsmB/NOL1/NOP2-like_CS"/>
</dbReference>
<keyword evidence="4" id="KW-0690">Ribosome biogenesis</keyword>
<dbReference type="OrthoDB" id="427002at2759"/>
<dbReference type="PANTHER" id="PTHR22807">
    <property type="entry name" value="NOP2 YEAST -RELATED NOL1/NOP2/FMU SUN DOMAIN-CONTAINING"/>
    <property type="match status" value="1"/>
</dbReference>
<keyword evidence="8" id="KW-0547">Nucleotide-binding</keyword>
<dbReference type="PROSITE" id="PS50127">
    <property type="entry name" value="UBC_2"/>
    <property type="match status" value="1"/>
</dbReference>
<feature type="domain" description="UBC core" evidence="17">
    <location>
        <begin position="406"/>
        <end position="552"/>
    </location>
</feature>
<evidence type="ECO:0000256" key="8">
    <source>
        <dbReference type="ARBA" id="ARBA00022741"/>
    </source>
</evidence>
<protein>
    <recommendedName>
        <fullName evidence="3">E2 ubiquitin-conjugating enzyme</fullName>
        <ecNumber evidence="3">2.3.2.23</ecNumber>
    </recommendedName>
    <alternativeName>
        <fullName evidence="13">Nucleolar protein 2</fullName>
    </alternativeName>
</protein>
<evidence type="ECO:0000256" key="4">
    <source>
        <dbReference type="ARBA" id="ARBA00022517"/>
    </source>
</evidence>
<dbReference type="GO" id="GO:0000470">
    <property type="term" value="P:maturation of LSU-rRNA"/>
    <property type="evidence" value="ECO:0007669"/>
    <property type="project" value="TreeGrafter"/>
</dbReference>
<keyword evidence="7 14" id="KW-0949">S-adenosyl-L-methionine</keyword>
<evidence type="ECO:0000256" key="13">
    <source>
        <dbReference type="ARBA" id="ARBA00082314"/>
    </source>
</evidence>
<evidence type="ECO:0000256" key="15">
    <source>
        <dbReference type="PROSITE-ProRule" id="PRU10133"/>
    </source>
</evidence>
<feature type="active site" description="Nucleophile" evidence="14">
    <location>
        <position position="287"/>
    </location>
</feature>